<protein>
    <recommendedName>
        <fullName evidence="1">HTH cro/C1-type domain-containing protein</fullName>
    </recommendedName>
</protein>
<dbReference type="CDD" id="cd00093">
    <property type="entry name" value="HTH_XRE"/>
    <property type="match status" value="1"/>
</dbReference>
<dbReference type="AlphaFoldDB" id="A0A0N1KTN9"/>
<dbReference type="GO" id="GO:0003677">
    <property type="term" value="F:DNA binding"/>
    <property type="evidence" value="ECO:0007669"/>
    <property type="project" value="InterPro"/>
</dbReference>
<feature type="domain" description="HTH cro/C1-type" evidence="1">
    <location>
        <begin position="9"/>
        <end position="63"/>
    </location>
</feature>
<dbReference type="Gene3D" id="1.10.260.40">
    <property type="entry name" value="lambda repressor-like DNA-binding domains"/>
    <property type="match status" value="1"/>
</dbReference>
<comment type="caution">
    <text evidence="2">The sequence shown here is derived from an EMBL/GenBank/DDBJ whole genome shotgun (WGS) entry which is preliminary data.</text>
</comment>
<dbReference type="PROSITE" id="PS50943">
    <property type="entry name" value="HTH_CROC1"/>
    <property type="match status" value="1"/>
</dbReference>
<dbReference type="SMART" id="SM00530">
    <property type="entry name" value="HTH_XRE"/>
    <property type="match status" value="1"/>
</dbReference>
<dbReference type="RefSeq" id="WP_062699472.1">
    <property type="nucleotide sequence ID" value="NZ_LJOD01000007.1"/>
</dbReference>
<dbReference type="Proteomes" id="UP000037953">
    <property type="component" value="Unassembled WGS sequence"/>
</dbReference>
<name>A0A0N1KTN9_CHRID</name>
<dbReference type="InterPro" id="IPR010982">
    <property type="entry name" value="Lambda_DNA-bd_dom_sf"/>
</dbReference>
<sequence>MSSIFGSKLRMLREQKHIPQRQLASILEIDTATYCKIEKGDRQAKRGQVIVLANLLQADAKELLRLWSADKVYNIIAEEDEAAQILSVVAENIAIYQHSKTKHETISKI</sequence>
<dbReference type="EMBL" id="LJOD01000007">
    <property type="protein sequence ID" value="KPE50865.1"/>
    <property type="molecule type" value="Genomic_DNA"/>
</dbReference>
<dbReference type="PATRIC" id="fig|253.9.peg.4167"/>
<evidence type="ECO:0000259" key="1">
    <source>
        <dbReference type="PROSITE" id="PS50943"/>
    </source>
</evidence>
<reference evidence="2 3" key="1">
    <citation type="journal article" date="2015" name="Genom Data">
        <title>Draft genome sequence of a multidrug-resistant Chryseobacterium indologenes isolate from Malaysia.</title>
        <authorList>
            <person name="Yu C.Y."/>
            <person name="Ang G.Y."/>
            <person name="Cheng H.J."/>
            <person name="Cheong Y.M."/>
            <person name="Yin W.F."/>
            <person name="Chan K.G."/>
        </authorList>
    </citation>
    <scope>NUCLEOTIDE SEQUENCE [LARGE SCALE GENOMIC DNA]</scope>
    <source>
        <strain evidence="2 3">CI_885</strain>
    </source>
</reference>
<organism evidence="2 3">
    <name type="scientific">Chryseobacterium indologenes</name>
    <name type="common">Flavobacterium indologenes</name>
    <dbReference type="NCBI Taxonomy" id="253"/>
    <lineage>
        <taxon>Bacteria</taxon>
        <taxon>Pseudomonadati</taxon>
        <taxon>Bacteroidota</taxon>
        <taxon>Flavobacteriia</taxon>
        <taxon>Flavobacteriales</taxon>
        <taxon>Weeksellaceae</taxon>
        <taxon>Chryseobacterium group</taxon>
        <taxon>Chryseobacterium</taxon>
    </lineage>
</organism>
<gene>
    <name evidence="2" type="ORF">AOB46_11630</name>
</gene>
<reference evidence="3" key="2">
    <citation type="submission" date="2015-09" db="EMBL/GenBank/DDBJ databases">
        <title>Draft genome sequence of a multidrug-resistant Chryseobacterium indologenes isolate from Malaysia.</title>
        <authorList>
            <person name="Yu C.Y."/>
            <person name="Ang G.Y."/>
            <person name="Chan K.-G."/>
        </authorList>
    </citation>
    <scope>NUCLEOTIDE SEQUENCE [LARGE SCALE GENOMIC DNA]</scope>
    <source>
        <strain evidence="3">CI_885</strain>
    </source>
</reference>
<dbReference type="SUPFAM" id="SSF47413">
    <property type="entry name" value="lambda repressor-like DNA-binding domains"/>
    <property type="match status" value="1"/>
</dbReference>
<proteinExistence type="predicted"/>
<dbReference type="OrthoDB" id="1081711at2"/>
<dbReference type="InterPro" id="IPR001387">
    <property type="entry name" value="Cro/C1-type_HTH"/>
</dbReference>
<accession>A0A0N1KTN9</accession>
<evidence type="ECO:0000313" key="2">
    <source>
        <dbReference type="EMBL" id="KPE50865.1"/>
    </source>
</evidence>
<evidence type="ECO:0000313" key="3">
    <source>
        <dbReference type="Proteomes" id="UP000037953"/>
    </source>
</evidence>
<dbReference type="Pfam" id="PF13560">
    <property type="entry name" value="HTH_31"/>
    <property type="match status" value="1"/>
</dbReference>